<dbReference type="Proteomes" id="UP001153954">
    <property type="component" value="Unassembled WGS sequence"/>
</dbReference>
<accession>A0AAU9URG7</accession>
<feature type="compositionally biased region" description="Polar residues" evidence="1">
    <location>
        <begin position="495"/>
        <end position="507"/>
    </location>
</feature>
<gene>
    <name evidence="2" type="ORF">EEDITHA_LOCUS15513</name>
</gene>
<reference evidence="2" key="1">
    <citation type="submission" date="2022-03" db="EMBL/GenBank/DDBJ databases">
        <authorList>
            <person name="Tunstrom K."/>
        </authorList>
    </citation>
    <scope>NUCLEOTIDE SEQUENCE</scope>
</reference>
<evidence type="ECO:0000313" key="2">
    <source>
        <dbReference type="EMBL" id="CAH2100682.1"/>
    </source>
</evidence>
<feature type="region of interest" description="Disordered" evidence="1">
    <location>
        <begin position="319"/>
        <end position="356"/>
    </location>
</feature>
<name>A0AAU9URG7_EUPED</name>
<sequence length="616" mass="69201">MKQHCRNQRKVQKVVLPQYLTTPRPCLDSLRFPISRPCLFHPVARPAVITPSCYQSCAEKLPVCHCVNDNYCTRESCSNSNSCKISNPYLCPHGYNNQDVNRENVEENGISDEEFGDNNEIVSDLDKINFKKYSDPYQEDRSDRTPLQYSFLNTNSNLNNIVPDIITNQQDPSSRLEIDSKYNENYGRNTCCFKNKDDMTSDANKSALTDSESLRTNKNTESSNFHVDSQNVAASEVYHDNNHLPNDMSLTGFHQRYLKSSQDFNKSPKLNMYRPASKISQVDKSTSVNRNFTNESIPIPKNDASNQCCLPPYIHAAPPDSSKDCNIEDVPSLKKQGQSSTYFNNSIGKGEQNSKQNTYETTGKYHLELSDNLLPRGNGNEATKLEQYRSSKTSQSTNASNKRPQSLQISSSDDRQTSYLAHKNYASLPESSNKGFVPKAGCCKTSENSKQNIQGTMRENNFSNKNYHPGYFQNEPKLIPGHRNQLLGDPDYDTVNDSSSGLSNRQGSGHYDQGFHGINPKNTKRKCEYKGNKVVQKSAGIECACSKYYQRKNANEKGVQCRKNACTHEVNSSACASMSCVMNQAPGCRCRYPPAFKQFNCVGNITGGCNCTENNY</sequence>
<feature type="region of interest" description="Disordered" evidence="1">
    <location>
        <begin position="200"/>
        <end position="227"/>
    </location>
</feature>
<dbReference type="EMBL" id="CAKOGL010000023">
    <property type="protein sequence ID" value="CAH2100682.1"/>
    <property type="molecule type" value="Genomic_DNA"/>
</dbReference>
<evidence type="ECO:0000313" key="3">
    <source>
        <dbReference type="Proteomes" id="UP001153954"/>
    </source>
</evidence>
<keyword evidence="3" id="KW-1185">Reference proteome</keyword>
<protein>
    <submittedName>
        <fullName evidence="2">Uncharacterized protein</fullName>
    </submittedName>
</protein>
<comment type="caution">
    <text evidence="2">The sequence shown here is derived from an EMBL/GenBank/DDBJ whole genome shotgun (WGS) entry which is preliminary data.</text>
</comment>
<feature type="compositionally biased region" description="Polar residues" evidence="1">
    <location>
        <begin position="201"/>
        <end position="227"/>
    </location>
</feature>
<feature type="region of interest" description="Disordered" evidence="1">
    <location>
        <begin position="494"/>
        <end position="517"/>
    </location>
</feature>
<feature type="compositionally biased region" description="Polar residues" evidence="1">
    <location>
        <begin position="335"/>
        <end position="356"/>
    </location>
</feature>
<feature type="region of interest" description="Disordered" evidence="1">
    <location>
        <begin position="370"/>
        <end position="415"/>
    </location>
</feature>
<proteinExistence type="predicted"/>
<dbReference type="AlphaFoldDB" id="A0AAU9URG7"/>
<feature type="compositionally biased region" description="Polar residues" evidence="1">
    <location>
        <begin position="390"/>
        <end position="411"/>
    </location>
</feature>
<evidence type="ECO:0000256" key="1">
    <source>
        <dbReference type="SAM" id="MobiDB-lite"/>
    </source>
</evidence>
<organism evidence="2 3">
    <name type="scientific">Euphydryas editha</name>
    <name type="common">Edith's checkerspot</name>
    <dbReference type="NCBI Taxonomy" id="104508"/>
    <lineage>
        <taxon>Eukaryota</taxon>
        <taxon>Metazoa</taxon>
        <taxon>Ecdysozoa</taxon>
        <taxon>Arthropoda</taxon>
        <taxon>Hexapoda</taxon>
        <taxon>Insecta</taxon>
        <taxon>Pterygota</taxon>
        <taxon>Neoptera</taxon>
        <taxon>Endopterygota</taxon>
        <taxon>Lepidoptera</taxon>
        <taxon>Glossata</taxon>
        <taxon>Ditrysia</taxon>
        <taxon>Papilionoidea</taxon>
        <taxon>Nymphalidae</taxon>
        <taxon>Nymphalinae</taxon>
        <taxon>Euphydryas</taxon>
    </lineage>
</organism>